<dbReference type="KEGG" id="osu:NT6N_16370"/>
<evidence type="ECO:0000313" key="2">
    <source>
        <dbReference type="EMBL" id="BDS06597.1"/>
    </source>
</evidence>
<sequence>MKYKLFTYVAVLIGITAVAQAKPLPAVVDDSEIIKSLSNGLGDLIDKGNVPTSKKLASQLDKKTCKIDLPTVSSEKPRNIYDKCADSVVAIASVYKCNKCTEWHNSGAATGWILTADGVMVSNYHVFGGKDVSGFGIRTRDGRVAPVVEILAASKRDDVVIFRVEGKGFIPMALGPDARVGEELHIIAHPDSRFYTYTSGRVSRYYRKRMPAKDGEGPAIMAVTAEFARGSSGGPVMDVNGNVVGMVASTQSIYYPPKKKTDKQGPFQMVIRNCVPVSAIRALVEKPGA</sequence>
<evidence type="ECO:0008006" key="3">
    <source>
        <dbReference type="Google" id="ProtNLM"/>
    </source>
</evidence>
<dbReference type="Pfam" id="PF13365">
    <property type="entry name" value="Trypsin_2"/>
    <property type="match status" value="1"/>
</dbReference>
<evidence type="ECO:0000256" key="1">
    <source>
        <dbReference type="SAM" id="SignalP"/>
    </source>
</evidence>
<proteinExistence type="predicted"/>
<dbReference type="AlphaFoldDB" id="A0AAT9FKW2"/>
<dbReference type="PANTHER" id="PTHR43019">
    <property type="entry name" value="SERINE ENDOPROTEASE DEGS"/>
    <property type="match status" value="1"/>
</dbReference>
<dbReference type="Gene3D" id="2.40.10.120">
    <property type="match status" value="1"/>
</dbReference>
<gene>
    <name evidence="2" type="ORF">NT6N_16370</name>
</gene>
<accession>A0AAT9FKW2</accession>
<reference evidence="2" key="1">
    <citation type="submission" date="2024-07" db="EMBL/GenBank/DDBJ databases">
        <title>Complete genome sequence of Verrucomicrobiaceae bacterium NT6N.</title>
        <authorList>
            <person name="Huang C."/>
            <person name="Takami H."/>
            <person name="Hamasaki K."/>
        </authorList>
    </citation>
    <scope>NUCLEOTIDE SEQUENCE</scope>
    <source>
        <strain evidence="2">NT6N</strain>
    </source>
</reference>
<dbReference type="SUPFAM" id="SSF50494">
    <property type="entry name" value="Trypsin-like serine proteases"/>
    <property type="match status" value="1"/>
</dbReference>
<organism evidence="2">
    <name type="scientific">Oceaniferula spumae</name>
    <dbReference type="NCBI Taxonomy" id="2979115"/>
    <lineage>
        <taxon>Bacteria</taxon>
        <taxon>Pseudomonadati</taxon>
        <taxon>Verrucomicrobiota</taxon>
        <taxon>Verrucomicrobiia</taxon>
        <taxon>Verrucomicrobiales</taxon>
        <taxon>Verrucomicrobiaceae</taxon>
        <taxon>Oceaniferula</taxon>
    </lineage>
</organism>
<keyword evidence="1" id="KW-0732">Signal</keyword>
<protein>
    <recommendedName>
        <fullName evidence="3">Serine protease</fullName>
    </recommendedName>
</protein>
<dbReference type="InterPro" id="IPR009003">
    <property type="entry name" value="Peptidase_S1_PA"/>
</dbReference>
<dbReference type="PANTHER" id="PTHR43019:SF23">
    <property type="entry name" value="PROTEASE DO-LIKE 5, CHLOROPLASTIC"/>
    <property type="match status" value="1"/>
</dbReference>
<feature type="chain" id="PRO_5043613822" description="Serine protease" evidence="1">
    <location>
        <begin position="22"/>
        <end position="289"/>
    </location>
</feature>
<name>A0AAT9FKW2_9BACT</name>
<dbReference type="EMBL" id="AP026866">
    <property type="protein sequence ID" value="BDS06597.1"/>
    <property type="molecule type" value="Genomic_DNA"/>
</dbReference>
<feature type="signal peptide" evidence="1">
    <location>
        <begin position="1"/>
        <end position="21"/>
    </location>
</feature>